<sequence>MAKSTKLGGIVVYRFFDQPQLNTSKNSLTSSELIVFKNKDNRWKKCKNVNREILLNLVRSIGPDFRTKLPSVSINCSQNQFIDPLISDALISLQHQIFPLYLRVELTTNKSINRQINALVAQAENYRQHGIQISIDGADQITNLHVLMPLLEQTREIKFMIHKDTNPQLIKFWQIVTRKKHLRYIVYNVSTREENNILYNFTIPFRQGTYYGLGHELSM</sequence>
<name>A0A0R1W4N5_9LACO</name>
<organism evidence="1 2">
    <name type="scientific">Paucilactobacillus suebicus DSM 5007 = KCTC 3549</name>
    <dbReference type="NCBI Taxonomy" id="1423807"/>
    <lineage>
        <taxon>Bacteria</taxon>
        <taxon>Bacillati</taxon>
        <taxon>Bacillota</taxon>
        <taxon>Bacilli</taxon>
        <taxon>Lactobacillales</taxon>
        <taxon>Lactobacillaceae</taxon>
        <taxon>Paucilactobacillus</taxon>
    </lineage>
</organism>
<keyword evidence="2" id="KW-1185">Reference proteome</keyword>
<dbReference type="PATRIC" id="fig|1423807.3.peg.2300"/>
<dbReference type="OrthoDB" id="9949615at2"/>
<accession>A0A0R1W4N5</accession>
<reference evidence="1 2" key="1">
    <citation type="journal article" date="2015" name="Genome Announc.">
        <title>Expanding the biotechnology potential of lactobacilli through comparative genomics of 213 strains and associated genera.</title>
        <authorList>
            <person name="Sun Z."/>
            <person name="Harris H.M."/>
            <person name="McCann A."/>
            <person name="Guo C."/>
            <person name="Argimon S."/>
            <person name="Zhang W."/>
            <person name="Yang X."/>
            <person name="Jeffery I.B."/>
            <person name="Cooney J.C."/>
            <person name="Kagawa T.F."/>
            <person name="Liu W."/>
            <person name="Song Y."/>
            <person name="Salvetti E."/>
            <person name="Wrobel A."/>
            <person name="Rasinkangas P."/>
            <person name="Parkhill J."/>
            <person name="Rea M.C."/>
            <person name="O'Sullivan O."/>
            <person name="Ritari J."/>
            <person name="Douillard F.P."/>
            <person name="Paul Ross R."/>
            <person name="Yang R."/>
            <person name="Briner A.E."/>
            <person name="Felis G.E."/>
            <person name="de Vos W.M."/>
            <person name="Barrangou R."/>
            <person name="Klaenhammer T.R."/>
            <person name="Caufield P.W."/>
            <person name="Cui Y."/>
            <person name="Zhang H."/>
            <person name="O'Toole P.W."/>
        </authorList>
    </citation>
    <scope>NUCLEOTIDE SEQUENCE [LARGE SCALE GENOMIC DNA]</scope>
    <source>
        <strain evidence="1 2">DSM 5007</strain>
    </source>
</reference>
<comment type="caution">
    <text evidence="1">The sequence shown here is derived from an EMBL/GenBank/DDBJ whole genome shotgun (WGS) entry which is preliminary data.</text>
</comment>
<dbReference type="eggNOG" id="COG2200">
    <property type="taxonomic scope" value="Bacteria"/>
</dbReference>
<dbReference type="EMBL" id="AZGF01000007">
    <property type="protein sequence ID" value="KRM12485.1"/>
    <property type="molecule type" value="Genomic_DNA"/>
</dbReference>
<proteinExistence type="predicted"/>
<dbReference type="Proteomes" id="UP000051820">
    <property type="component" value="Unassembled WGS sequence"/>
</dbReference>
<protein>
    <submittedName>
        <fullName evidence="1">C-di-GMP-specific phosphodiesterase</fullName>
    </submittedName>
</protein>
<dbReference type="Gene3D" id="3.20.20.450">
    <property type="entry name" value="EAL domain"/>
    <property type="match status" value="1"/>
</dbReference>
<evidence type="ECO:0000313" key="2">
    <source>
        <dbReference type="Proteomes" id="UP000051820"/>
    </source>
</evidence>
<dbReference type="InterPro" id="IPR035919">
    <property type="entry name" value="EAL_sf"/>
</dbReference>
<gene>
    <name evidence="1" type="ORF">FD16_GL002234</name>
</gene>
<dbReference type="AlphaFoldDB" id="A0A0R1W4N5"/>
<evidence type="ECO:0000313" key="1">
    <source>
        <dbReference type="EMBL" id="KRM12485.1"/>
    </source>
</evidence>
<dbReference type="SUPFAM" id="SSF141868">
    <property type="entry name" value="EAL domain-like"/>
    <property type="match status" value="1"/>
</dbReference>
<dbReference type="STRING" id="1423807.FD16_GL002234"/>